<dbReference type="Proteomes" id="UP000887580">
    <property type="component" value="Unplaced"/>
</dbReference>
<name>A0AC35GDM4_9BILA</name>
<dbReference type="WBParaSite" id="PS1159_v2.g4059.t1">
    <property type="protein sequence ID" value="PS1159_v2.g4059.t1"/>
    <property type="gene ID" value="PS1159_v2.g4059"/>
</dbReference>
<evidence type="ECO:0000313" key="2">
    <source>
        <dbReference type="WBParaSite" id="PS1159_v2.g4059.t1"/>
    </source>
</evidence>
<accession>A0AC35GDM4</accession>
<organism evidence="1 2">
    <name type="scientific">Panagrolaimus sp. PS1159</name>
    <dbReference type="NCBI Taxonomy" id="55785"/>
    <lineage>
        <taxon>Eukaryota</taxon>
        <taxon>Metazoa</taxon>
        <taxon>Ecdysozoa</taxon>
        <taxon>Nematoda</taxon>
        <taxon>Chromadorea</taxon>
        <taxon>Rhabditida</taxon>
        <taxon>Tylenchina</taxon>
        <taxon>Panagrolaimomorpha</taxon>
        <taxon>Panagrolaimoidea</taxon>
        <taxon>Panagrolaimidae</taxon>
        <taxon>Panagrolaimus</taxon>
    </lineage>
</organism>
<protein>
    <submittedName>
        <fullName evidence="2">Protein FMC1 homolog</fullName>
    </submittedName>
</protein>
<proteinExistence type="predicted"/>
<sequence>MVDKNEKKSTLSLHTVSYENLNETANISFDILKQQNQELMKKPEIMHFKTSQKLLNLNSVERKERSKVAVNTFRRIVSELKKSKGHLSRDSPEFRFILDQMRNHQVTQKLNCKSPNEMEHLADTYATYLNSTRYLAELQERYRGGERSVSESANLVGLQLPKEACVSETMEKFRASFSEPKEK</sequence>
<evidence type="ECO:0000313" key="1">
    <source>
        <dbReference type="Proteomes" id="UP000887580"/>
    </source>
</evidence>
<reference evidence="2" key="1">
    <citation type="submission" date="2022-11" db="UniProtKB">
        <authorList>
            <consortium name="WormBaseParasite"/>
        </authorList>
    </citation>
    <scope>IDENTIFICATION</scope>
</reference>